<name>A0A1F6AX08_9BACT</name>
<keyword evidence="7" id="KW-0346">Stress response</keyword>
<evidence type="ECO:0000256" key="4">
    <source>
        <dbReference type="ARBA" id="ARBA00022759"/>
    </source>
</evidence>
<evidence type="ECO:0000313" key="9">
    <source>
        <dbReference type="Proteomes" id="UP000178461"/>
    </source>
</evidence>
<evidence type="ECO:0000256" key="6">
    <source>
        <dbReference type="ARBA" id="ARBA00022884"/>
    </source>
</evidence>
<evidence type="ECO:0000256" key="2">
    <source>
        <dbReference type="ARBA" id="ARBA00022649"/>
    </source>
</evidence>
<dbReference type="Gene3D" id="3.30.920.30">
    <property type="entry name" value="Hypothetical protein"/>
    <property type="match status" value="1"/>
</dbReference>
<dbReference type="SUPFAM" id="SSF54786">
    <property type="entry name" value="YcfA/nrd intein domain"/>
    <property type="match status" value="1"/>
</dbReference>
<comment type="similarity">
    <text evidence="1">Belongs to the HicA mRNA interferase family.</text>
</comment>
<sequence length="75" mass="8458">MTKTPRDVSPAVLIRALQKVGFIVDRQTGSHARLKHPDGRATSVAIHPKPMFHGILRKILREVDLDPEDLKKLLK</sequence>
<organism evidence="8 9">
    <name type="scientific">Candidatus Gottesmanbacteria bacterium RIFCSPLOWO2_01_FULL_46_21</name>
    <dbReference type="NCBI Taxonomy" id="1798393"/>
    <lineage>
        <taxon>Bacteria</taxon>
        <taxon>Candidatus Gottesmaniibacteriota</taxon>
    </lineage>
</organism>
<keyword evidence="4" id="KW-0255">Endonuclease</keyword>
<dbReference type="Pfam" id="PF07927">
    <property type="entry name" value="HicA_toxin"/>
    <property type="match status" value="1"/>
</dbReference>
<keyword evidence="5" id="KW-0378">Hydrolase</keyword>
<dbReference type="InterPro" id="IPR038570">
    <property type="entry name" value="HicA_sf"/>
</dbReference>
<dbReference type="GO" id="GO:0004519">
    <property type="term" value="F:endonuclease activity"/>
    <property type="evidence" value="ECO:0007669"/>
    <property type="project" value="UniProtKB-KW"/>
</dbReference>
<comment type="caution">
    <text evidence="8">The sequence shown here is derived from an EMBL/GenBank/DDBJ whole genome shotgun (WGS) entry which is preliminary data.</text>
</comment>
<reference evidence="8 9" key="1">
    <citation type="journal article" date="2016" name="Nat. Commun.">
        <title>Thousands of microbial genomes shed light on interconnected biogeochemical processes in an aquifer system.</title>
        <authorList>
            <person name="Anantharaman K."/>
            <person name="Brown C.T."/>
            <person name="Hug L.A."/>
            <person name="Sharon I."/>
            <person name="Castelle C.J."/>
            <person name="Probst A.J."/>
            <person name="Thomas B.C."/>
            <person name="Singh A."/>
            <person name="Wilkins M.J."/>
            <person name="Karaoz U."/>
            <person name="Brodie E.L."/>
            <person name="Williams K.H."/>
            <person name="Hubbard S.S."/>
            <person name="Banfield J.F."/>
        </authorList>
    </citation>
    <scope>NUCLEOTIDE SEQUENCE [LARGE SCALE GENOMIC DNA]</scope>
</reference>
<accession>A0A1F6AX08</accession>
<dbReference type="GO" id="GO:0016787">
    <property type="term" value="F:hydrolase activity"/>
    <property type="evidence" value="ECO:0007669"/>
    <property type="project" value="UniProtKB-KW"/>
</dbReference>
<dbReference type="Proteomes" id="UP000178461">
    <property type="component" value="Unassembled WGS sequence"/>
</dbReference>
<dbReference type="EMBL" id="MFJW01000032">
    <property type="protein sequence ID" value="OGG29216.1"/>
    <property type="molecule type" value="Genomic_DNA"/>
</dbReference>
<evidence type="ECO:0000256" key="1">
    <source>
        <dbReference type="ARBA" id="ARBA00006620"/>
    </source>
</evidence>
<keyword evidence="6" id="KW-0694">RNA-binding</keyword>
<dbReference type="GO" id="GO:0003729">
    <property type="term" value="F:mRNA binding"/>
    <property type="evidence" value="ECO:0007669"/>
    <property type="project" value="InterPro"/>
</dbReference>
<proteinExistence type="inferred from homology"/>
<dbReference type="AlphaFoldDB" id="A0A1F6AX08"/>
<evidence type="ECO:0000256" key="5">
    <source>
        <dbReference type="ARBA" id="ARBA00022801"/>
    </source>
</evidence>
<gene>
    <name evidence="8" type="ORF">A2971_04610</name>
</gene>
<keyword evidence="2" id="KW-1277">Toxin-antitoxin system</keyword>
<evidence type="ECO:0000313" key="8">
    <source>
        <dbReference type="EMBL" id="OGG29216.1"/>
    </source>
</evidence>
<evidence type="ECO:0008006" key="10">
    <source>
        <dbReference type="Google" id="ProtNLM"/>
    </source>
</evidence>
<keyword evidence="3" id="KW-0540">Nuclease</keyword>
<evidence type="ECO:0000256" key="3">
    <source>
        <dbReference type="ARBA" id="ARBA00022722"/>
    </source>
</evidence>
<dbReference type="InterPro" id="IPR012933">
    <property type="entry name" value="HicA_mRNA_interferase"/>
</dbReference>
<protein>
    <recommendedName>
        <fullName evidence="10">Addiction module toxin, HicA family</fullName>
    </recommendedName>
</protein>
<evidence type="ECO:0000256" key="7">
    <source>
        <dbReference type="ARBA" id="ARBA00023016"/>
    </source>
</evidence>